<feature type="coiled-coil region" evidence="1">
    <location>
        <begin position="77"/>
        <end position="125"/>
    </location>
</feature>
<dbReference type="GO" id="GO:0070652">
    <property type="term" value="C:HAUS complex"/>
    <property type="evidence" value="ECO:0007669"/>
    <property type="project" value="InterPro"/>
</dbReference>
<dbReference type="InterPro" id="IPR029131">
    <property type="entry name" value="HAUS5"/>
</dbReference>
<evidence type="ECO:0000313" key="2">
    <source>
        <dbReference type="EMBL" id="TMW56062.1"/>
    </source>
</evidence>
<accession>A0A8K1C406</accession>
<keyword evidence="3" id="KW-1185">Reference proteome</keyword>
<organism evidence="2 3">
    <name type="scientific">Pythium oligandrum</name>
    <name type="common">Mycoparasitic fungus</name>
    <dbReference type="NCBI Taxonomy" id="41045"/>
    <lineage>
        <taxon>Eukaryota</taxon>
        <taxon>Sar</taxon>
        <taxon>Stramenopiles</taxon>
        <taxon>Oomycota</taxon>
        <taxon>Peronosporomycetes</taxon>
        <taxon>Pythiales</taxon>
        <taxon>Pythiaceae</taxon>
        <taxon>Pythium</taxon>
    </lineage>
</organism>
<evidence type="ECO:0000256" key="1">
    <source>
        <dbReference type="SAM" id="Coils"/>
    </source>
</evidence>
<dbReference type="OrthoDB" id="167499at2759"/>
<dbReference type="GO" id="GO:0005813">
    <property type="term" value="C:centrosome"/>
    <property type="evidence" value="ECO:0007669"/>
    <property type="project" value="TreeGrafter"/>
</dbReference>
<reference evidence="2" key="1">
    <citation type="submission" date="2019-03" db="EMBL/GenBank/DDBJ databases">
        <title>Long read genome sequence of the mycoparasitic Pythium oligandrum ATCC 38472 isolated from sugarbeet rhizosphere.</title>
        <authorList>
            <person name="Gaulin E."/>
        </authorList>
    </citation>
    <scope>NUCLEOTIDE SEQUENCE</scope>
    <source>
        <strain evidence="2">ATCC 38472_TT</strain>
    </source>
</reference>
<name>A0A8K1C406_PYTOL</name>
<gene>
    <name evidence="2" type="ORF">Poli38472_008710</name>
</gene>
<dbReference type="PANTHER" id="PTHR28588">
    <property type="entry name" value="HAUS AUGMIN-LIKE COMPLEX SUBUNIT 5"/>
    <property type="match status" value="1"/>
</dbReference>
<dbReference type="Pfam" id="PF14817">
    <property type="entry name" value="HAUS5"/>
    <property type="match status" value="2"/>
</dbReference>
<proteinExistence type="predicted"/>
<evidence type="ECO:0000313" key="3">
    <source>
        <dbReference type="Proteomes" id="UP000794436"/>
    </source>
</evidence>
<dbReference type="PANTHER" id="PTHR28588:SF1">
    <property type="entry name" value="HAUS AUGMIN-LIKE COMPLEX SUBUNIT 5"/>
    <property type="match status" value="1"/>
</dbReference>
<dbReference type="EMBL" id="SPLM01000146">
    <property type="protein sequence ID" value="TMW56062.1"/>
    <property type="molecule type" value="Genomic_DNA"/>
</dbReference>
<dbReference type="AlphaFoldDB" id="A0A8K1C406"/>
<sequence length="605" mass="68739">MDAPRTRERDAFRAFLEKHRYTPQGRFARAGALEDKDIDALLRGNIASIWKWTWDNVKNAQDMEIVQRNINVARYQIDSCKQERDTAKAKREALRSRKQYLLESLRKAKEREKTLLTNLRVVETEQNQLIESSVDAKQREILKKAFNEKNSDIAKGAGGLVDQVLGLTTASTESDQLTGSSENPIDVLLREYRRMIKASNDADNVDFGDNDVAHLREFGGTAIAKMLFEAATMPHEGVPEDPKEAEYVAHVEENTNSSHDALVQIQSLLRHSQSEHIASFLSTQKAYAKAHELKRRIDQELVARSTPGAEEYELWGNPAVTRDANHELVVETADLQVESHVHASTLGMVSKAYEEIVKEVEELQAQKEELNQKVDLMNRFDERQAEIVAQIRHMYRRNQDLLQSLSRKQSRLAEVVAEEMAPRLQAESDEPIATWRKLMLEEVRVFATLRLCRLDLAQTQGDRPVAYEDLHINQLHDTETSNRNNGFKRVAEALEVPGYGSWKALLTALEASEGEDTQQVDPELQQLEQEINTDRAQTVPEARSLVTALQQLSEAMSSSSISRLEDVIQINNDVARHDLPALEQAIDNWYHQPGWKADAEPSHES</sequence>
<protein>
    <submittedName>
        <fullName evidence="2">Uncharacterized protein</fullName>
    </submittedName>
</protein>
<feature type="coiled-coil region" evidence="1">
    <location>
        <begin position="346"/>
        <end position="383"/>
    </location>
</feature>
<dbReference type="GO" id="GO:0007098">
    <property type="term" value="P:centrosome cycle"/>
    <property type="evidence" value="ECO:0007669"/>
    <property type="project" value="TreeGrafter"/>
</dbReference>
<dbReference type="GO" id="GO:0051225">
    <property type="term" value="P:spindle assembly"/>
    <property type="evidence" value="ECO:0007669"/>
    <property type="project" value="InterPro"/>
</dbReference>
<dbReference type="Proteomes" id="UP000794436">
    <property type="component" value="Unassembled WGS sequence"/>
</dbReference>
<comment type="caution">
    <text evidence="2">The sequence shown here is derived from an EMBL/GenBank/DDBJ whole genome shotgun (WGS) entry which is preliminary data.</text>
</comment>
<keyword evidence="1" id="KW-0175">Coiled coil</keyword>